<dbReference type="InterPro" id="IPR002491">
    <property type="entry name" value="ABC_transptr_periplasmic_BD"/>
</dbReference>
<gene>
    <name evidence="3" type="ORF">C8D92_105117</name>
</gene>
<evidence type="ECO:0000313" key="4">
    <source>
        <dbReference type="Proteomes" id="UP000245887"/>
    </source>
</evidence>
<dbReference type="RefSeq" id="WP_116919128.1">
    <property type="nucleotide sequence ID" value="NZ_QEKQ01000005.1"/>
</dbReference>
<dbReference type="EMBL" id="QEKQ01000005">
    <property type="protein sequence ID" value="PVY76364.1"/>
    <property type="molecule type" value="Genomic_DNA"/>
</dbReference>
<accession>A0A2U1CWQ8</accession>
<evidence type="ECO:0000256" key="1">
    <source>
        <dbReference type="ARBA" id="ARBA00022729"/>
    </source>
</evidence>
<dbReference type="OrthoDB" id="6495095at2"/>
<dbReference type="PROSITE" id="PS50983">
    <property type="entry name" value="FE_B12_PBP"/>
    <property type="match status" value="1"/>
</dbReference>
<dbReference type="PANTHER" id="PTHR30535">
    <property type="entry name" value="VITAMIN B12-BINDING PROTEIN"/>
    <property type="match status" value="1"/>
</dbReference>
<dbReference type="SUPFAM" id="SSF53807">
    <property type="entry name" value="Helical backbone' metal receptor"/>
    <property type="match status" value="1"/>
</dbReference>
<dbReference type="InterPro" id="IPR054828">
    <property type="entry name" value="Vit_B12_bind_prot"/>
</dbReference>
<dbReference type="NCBIfam" id="NF038402">
    <property type="entry name" value="TroA_like"/>
    <property type="match status" value="1"/>
</dbReference>
<dbReference type="Gene3D" id="3.40.50.1980">
    <property type="entry name" value="Nitrogenase molybdenum iron protein domain"/>
    <property type="match status" value="2"/>
</dbReference>
<dbReference type="GO" id="GO:0071281">
    <property type="term" value="P:cellular response to iron ion"/>
    <property type="evidence" value="ECO:0007669"/>
    <property type="project" value="TreeGrafter"/>
</dbReference>
<evidence type="ECO:0000259" key="2">
    <source>
        <dbReference type="PROSITE" id="PS50983"/>
    </source>
</evidence>
<organism evidence="3 4">
    <name type="scientific">Tamilnaduibacter salinus</name>
    <dbReference type="NCBI Taxonomy" id="1484056"/>
    <lineage>
        <taxon>Bacteria</taxon>
        <taxon>Pseudomonadati</taxon>
        <taxon>Pseudomonadota</taxon>
        <taxon>Gammaproteobacteria</taxon>
        <taxon>Pseudomonadales</taxon>
        <taxon>Marinobacteraceae</taxon>
        <taxon>Tamilnaduibacter</taxon>
    </lineage>
</organism>
<evidence type="ECO:0000313" key="3">
    <source>
        <dbReference type="EMBL" id="PVY76364.1"/>
    </source>
</evidence>
<sequence>MTRGLQGAVLLLVLIPLAVAAGLRVTDDSGREVALSDPPERLISLAPHLTELLYSLGLGDRLVGVSAYSDYPSDARSLPRVGGHDRFDQERILALDPDLVVAWKSGTDRALVDRLEALGIPVLVLSFSDLQSIPDALETLGRMTGTSGVAGRQARAFRERLTALTNRYQTPPRIRVFYQVWSSPLITVAGDQYIQDVIRRCGGRNLFSELDGATATVTREAVLDRQPQLIVTAAKEGGEPLAEWRTLGGTPAVQYDQLAVLPPDTLARPSLRVLEGMERVCRRIEAARQAMTTTGE</sequence>
<dbReference type="Proteomes" id="UP000245887">
    <property type="component" value="Unassembled WGS sequence"/>
</dbReference>
<dbReference type="InterPro" id="IPR050902">
    <property type="entry name" value="ABC_Transporter_SBP"/>
</dbReference>
<name>A0A2U1CWQ8_9GAMM</name>
<dbReference type="Pfam" id="PF01497">
    <property type="entry name" value="Peripla_BP_2"/>
    <property type="match status" value="1"/>
</dbReference>
<keyword evidence="1" id="KW-0732">Signal</keyword>
<dbReference type="AlphaFoldDB" id="A0A2U1CWQ8"/>
<reference evidence="3 4" key="1">
    <citation type="submission" date="2018-04" db="EMBL/GenBank/DDBJ databases">
        <title>Genomic Encyclopedia of Type Strains, Phase IV (KMG-IV): sequencing the most valuable type-strain genomes for metagenomic binning, comparative biology and taxonomic classification.</title>
        <authorList>
            <person name="Goeker M."/>
        </authorList>
    </citation>
    <scope>NUCLEOTIDE SEQUENCE [LARGE SCALE GENOMIC DNA]</scope>
    <source>
        <strain evidence="3 4">DSM 28688</strain>
    </source>
</reference>
<proteinExistence type="predicted"/>
<dbReference type="CDD" id="cd01144">
    <property type="entry name" value="BtuF"/>
    <property type="match status" value="1"/>
</dbReference>
<dbReference type="PANTHER" id="PTHR30535:SF34">
    <property type="entry name" value="MOLYBDATE-BINDING PROTEIN MOLA"/>
    <property type="match status" value="1"/>
</dbReference>
<protein>
    <submittedName>
        <fullName evidence="3">Iron complex transport system substrate-binding protein</fullName>
    </submittedName>
</protein>
<comment type="caution">
    <text evidence="3">The sequence shown here is derived from an EMBL/GenBank/DDBJ whole genome shotgun (WGS) entry which is preliminary data.</text>
</comment>
<feature type="domain" description="Fe/B12 periplasmic-binding" evidence="2">
    <location>
        <begin position="41"/>
        <end position="288"/>
    </location>
</feature>